<proteinExistence type="predicted"/>
<comment type="caution">
    <text evidence="1">The sequence shown here is derived from an EMBL/GenBank/DDBJ whole genome shotgun (WGS) entry which is preliminary data.</text>
</comment>
<evidence type="ECO:0000313" key="1">
    <source>
        <dbReference type="EMBL" id="OGL98031.1"/>
    </source>
</evidence>
<sequence>MDDKTIYAYNQMAQKKVTLPRLFSYYQKDEVEGILNDLDFDVVYFEQFKPGKHNYLNFVAQNRIRHPTFIAQ</sequence>
<reference evidence="1 2" key="1">
    <citation type="journal article" date="2016" name="Nat. Commun.">
        <title>Thousands of microbial genomes shed light on interconnected biogeochemical processes in an aquifer system.</title>
        <authorList>
            <person name="Anantharaman K."/>
            <person name="Brown C.T."/>
            <person name="Hug L.A."/>
            <person name="Sharon I."/>
            <person name="Castelle C.J."/>
            <person name="Probst A.J."/>
            <person name="Thomas B.C."/>
            <person name="Singh A."/>
            <person name="Wilkins M.J."/>
            <person name="Karaoz U."/>
            <person name="Brodie E.L."/>
            <person name="Williams K.H."/>
            <person name="Hubbard S.S."/>
            <person name="Banfield J.F."/>
        </authorList>
    </citation>
    <scope>NUCLEOTIDE SEQUENCE [LARGE SCALE GENOMIC DNA]</scope>
</reference>
<dbReference type="EMBL" id="MGFE01000025">
    <property type="protein sequence ID" value="OGL98031.1"/>
    <property type="molecule type" value="Genomic_DNA"/>
</dbReference>
<organism evidence="1 2">
    <name type="scientific">Candidatus Uhrbacteria bacterium RIFOXYB2_FULL_57_15</name>
    <dbReference type="NCBI Taxonomy" id="1802422"/>
    <lineage>
        <taxon>Bacteria</taxon>
        <taxon>Candidatus Uhriibacteriota</taxon>
    </lineage>
</organism>
<dbReference type="AlphaFoldDB" id="A0A1F7W5H1"/>
<evidence type="ECO:0000313" key="2">
    <source>
        <dbReference type="Proteomes" id="UP000176501"/>
    </source>
</evidence>
<accession>A0A1F7W5H1</accession>
<gene>
    <name evidence="1" type="ORF">A2304_00795</name>
</gene>
<protein>
    <submittedName>
        <fullName evidence="1">Uncharacterized protein</fullName>
    </submittedName>
</protein>
<dbReference type="Proteomes" id="UP000176501">
    <property type="component" value="Unassembled WGS sequence"/>
</dbReference>
<name>A0A1F7W5H1_9BACT</name>